<dbReference type="EMBL" id="JAAAIN010001324">
    <property type="protein sequence ID" value="KAG0304266.1"/>
    <property type="molecule type" value="Genomic_DNA"/>
</dbReference>
<comment type="caution">
    <text evidence="1">The sequence shown here is derived from an EMBL/GenBank/DDBJ whole genome shotgun (WGS) entry which is preliminary data.</text>
</comment>
<organism evidence="1 2">
    <name type="scientific">Linnemannia gamsii</name>
    <dbReference type="NCBI Taxonomy" id="64522"/>
    <lineage>
        <taxon>Eukaryota</taxon>
        <taxon>Fungi</taxon>
        <taxon>Fungi incertae sedis</taxon>
        <taxon>Mucoromycota</taxon>
        <taxon>Mortierellomycotina</taxon>
        <taxon>Mortierellomycetes</taxon>
        <taxon>Mortierellales</taxon>
        <taxon>Mortierellaceae</taxon>
        <taxon>Linnemannia</taxon>
    </lineage>
</organism>
<name>A0A9P6QYP9_9FUNG</name>
<dbReference type="Proteomes" id="UP000823405">
    <property type="component" value="Unassembled WGS sequence"/>
</dbReference>
<gene>
    <name evidence="1" type="ORF">BGZ97_001564</name>
</gene>
<accession>A0A9P6QYP9</accession>
<dbReference type="OrthoDB" id="2433180at2759"/>
<protein>
    <submittedName>
        <fullName evidence="1">Uncharacterized protein</fullName>
    </submittedName>
</protein>
<dbReference type="AlphaFoldDB" id="A0A9P6QYP9"/>
<proteinExistence type="predicted"/>
<sequence length="150" mass="16453">MPSRFLRLLAGSTLLRAQAIRGIATPMRGIISARSQVQLAVAAAGPLRISYPASRALIPRATILRAFTTFSNKDIPPCGKRCTCNYDSEKESMIKLQRWTILCFAGNSMYLAVIALIELVNSFNITITDPKETMSTRDDESVTETGSTTH</sequence>
<evidence type="ECO:0000313" key="1">
    <source>
        <dbReference type="EMBL" id="KAG0304266.1"/>
    </source>
</evidence>
<keyword evidence="2" id="KW-1185">Reference proteome</keyword>
<evidence type="ECO:0000313" key="2">
    <source>
        <dbReference type="Proteomes" id="UP000823405"/>
    </source>
</evidence>
<reference evidence="1" key="1">
    <citation type="journal article" date="2020" name="Fungal Divers.">
        <title>Resolving the Mortierellaceae phylogeny through synthesis of multi-gene phylogenetics and phylogenomics.</title>
        <authorList>
            <person name="Vandepol N."/>
            <person name="Liber J."/>
            <person name="Desiro A."/>
            <person name="Na H."/>
            <person name="Kennedy M."/>
            <person name="Barry K."/>
            <person name="Grigoriev I.V."/>
            <person name="Miller A.N."/>
            <person name="O'Donnell K."/>
            <person name="Stajich J.E."/>
            <person name="Bonito G."/>
        </authorList>
    </citation>
    <scope>NUCLEOTIDE SEQUENCE</scope>
    <source>
        <strain evidence="1">NVP60</strain>
    </source>
</reference>